<evidence type="ECO:0000256" key="1">
    <source>
        <dbReference type="SAM" id="SignalP"/>
    </source>
</evidence>
<reference evidence="2" key="1">
    <citation type="journal article" date="2022" name="Int. J. Mol. Sci.">
        <title>Draft Genome of Tanacetum Coccineum: Genomic Comparison of Closely Related Tanacetum-Family Plants.</title>
        <authorList>
            <person name="Yamashiro T."/>
            <person name="Shiraishi A."/>
            <person name="Nakayama K."/>
            <person name="Satake H."/>
        </authorList>
    </citation>
    <scope>NUCLEOTIDE SEQUENCE</scope>
</reference>
<protein>
    <recommendedName>
        <fullName evidence="4">Reverse transcriptase zinc-binding domain-containing protein</fullName>
    </recommendedName>
</protein>
<evidence type="ECO:0008006" key="4">
    <source>
        <dbReference type="Google" id="ProtNLM"/>
    </source>
</evidence>
<keyword evidence="3" id="KW-1185">Reference proteome</keyword>
<dbReference type="PANTHER" id="PTHR33116:SF78">
    <property type="entry name" value="OS12G0587133 PROTEIN"/>
    <property type="match status" value="1"/>
</dbReference>
<evidence type="ECO:0000313" key="2">
    <source>
        <dbReference type="EMBL" id="GJT57465.1"/>
    </source>
</evidence>
<organism evidence="2 3">
    <name type="scientific">Tanacetum coccineum</name>
    <dbReference type="NCBI Taxonomy" id="301880"/>
    <lineage>
        <taxon>Eukaryota</taxon>
        <taxon>Viridiplantae</taxon>
        <taxon>Streptophyta</taxon>
        <taxon>Embryophyta</taxon>
        <taxon>Tracheophyta</taxon>
        <taxon>Spermatophyta</taxon>
        <taxon>Magnoliopsida</taxon>
        <taxon>eudicotyledons</taxon>
        <taxon>Gunneridae</taxon>
        <taxon>Pentapetalae</taxon>
        <taxon>asterids</taxon>
        <taxon>campanulids</taxon>
        <taxon>Asterales</taxon>
        <taxon>Asteraceae</taxon>
        <taxon>Asteroideae</taxon>
        <taxon>Anthemideae</taxon>
        <taxon>Anthemidinae</taxon>
        <taxon>Tanacetum</taxon>
    </lineage>
</organism>
<reference evidence="2" key="2">
    <citation type="submission" date="2022-01" db="EMBL/GenBank/DDBJ databases">
        <authorList>
            <person name="Yamashiro T."/>
            <person name="Shiraishi A."/>
            <person name="Satake H."/>
            <person name="Nakayama K."/>
        </authorList>
    </citation>
    <scope>NUCLEOTIDE SEQUENCE</scope>
</reference>
<keyword evidence="1" id="KW-0732">Signal</keyword>
<sequence>MEGFDVVLLMLPQTLLCNVDCCAKKAYHSGQTAKWKPNNTFTCSLCEKCPDSHDHLFFSCDFSKKNSIENIVRRLILEASVYMIWKERNTRLFQGKKQTEEVVIKQIEDSIKTSLMSLIVKDSVAVRKVKAVWFVKMVRKVTTVVASV</sequence>
<evidence type="ECO:0000313" key="3">
    <source>
        <dbReference type="Proteomes" id="UP001151760"/>
    </source>
</evidence>
<accession>A0ABQ5F3N3</accession>
<dbReference type="PANTHER" id="PTHR33116">
    <property type="entry name" value="REVERSE TRANSCRIPTASE ZINC-BINDING DOMAIN-CONTAINING PROTEIN-RELATED-RELATED"/>
    <property type="match status" value="1"/>
</dbReference>
<dbReference type="Proteomes" id="UP001151760">
    <property type="component" value="Unassembled WGS sequence"/>
</dbReference>
<dbReference type="EMBL" id="BQNB010016934">
    <property type="protein sequence ID" value="GJT57465.1"/>
    <property type="molecule type" value="Genomic_DNA"/>
</dbReference>
<gene>
    <name evidence="2" type="ORF">Tco_0992519</name>
</gene>
<comment type="caution">
    <text evidence="2">The sequence shown here is derived from an EMBL/GenBank/DDBJ whole genome shotgun (WGS) entry which is preliminary data.</text>
</comment>
<proteinExistence type="predicted"/>
<feature type="chain" id="PRO_5045951334" description="Reverse transcriptase zinc-binding domain-containing protein" evidence="1">
    <location>
        <begin position="18"/>
        <end position="148"/>
    </location>
</feature>
<feature type="signal peptide" evidence="1">
    <location>
        <begin position="1"/>
        <end position="17"/>
    </location>
</feature>
<name>A0ABQ5F3N3_9ASTR</name>